<keyword evidence="4" id="KW-1185">Reference proteome</keyword>
<evidence type="ECO:0000256" key="1">
    <source>
        <dbReference type="SAM" id="MobiDB-lite"/>
    </source>
</evidence>
<feature type="domain" description="SUEL-type lectin" evidence="2">
    <location>
        <begin position="564"/>
        <end position="652"/>
    </location>
</feature>
<sequence length="968" mass="107837">MDDEYTSSIKDISTKSGESYSNQNQNLDQLSPIKLWTTSRPPGSSQTTTDTQNIGTITQQPIIIDHNKPMETLTGNHGITWLLTDIQNGVVTSADDLKVHGDIQKWQGGLKLDGKDSLIEVNTSKVPFLEDFSQAKDGFSLHFKLMLDNDIDDYQQPRYLFDVITGKQDTMYCYILKGHVCCGVTYSGKDYKVNSTIFIDEWAYLSIGWESTKGLYLYVNGELRSKSTHPTDMTPDKRNELSNDVSLLSPNGFVIGCTMNQSDCLIVYIMMVEIVVGMEDTRALIEFAPPILTNKYLVTASSAYEASAFQRQLRKTDAVEESRGTLVFDGVRGFMTDLGTYADTFVTSPNLNPAGLTVMIKLKYDHNTRNSSDEKFILDTGGWLGHGISLFTHNGLIYATVGSNGHVWVTNTSSIDFTSWNLLIITWRQDMGIHLYFNGAIASKEKFPRYTLDDYKDSSSRLTIGCNLFKAPQSFGKFFLSMLSFSPMFSSIDELMKFSLPLKLLPTFDWFLMMIHNGTTMTTPPLFSHGNVRQTDNGLLLDGKSGWLSAEGLQGVSDNNGEIICEHFQKNITCPAGQIIKLGYANYGRTSDIPCQSIRKYITRTCKSTDSLKIAKKECEGKNHCIAKALNSVFGNPCPGVIKYLELRYQCVPEKTNGTNKNELANVAEPIRDHFLLNPALSEDGITITMKLKILNDLDQSYSGPCFIFDSGGHYDGEGVSMYVLKDELHCVVAVKNGMWATKARITRNEWILVILTWQRNQGIILYINGLVSGSSINKIHSSAETNNTSNQFVFGRSVSTSKDGEGFSRFQTTVFSLLKHFVTKSESIRLFSYYVGRAIAKGMEVSAMTSDTTIICEYESRTIRCPSDQVLEIVNCNYGRTSARPCAWGTHHVTNCTLPSSVDIARAHCNGKNSCELTAKSGMWKANPCVGVIKYVEVKYICNEVKLGESRSTTYIGNEDPNSLVIP</sequence>
<feature type="region of interest" description="Disordered" evidence="1">
    <location>
        <begin position="1"/>
        <end position="26"/>
    </location>
</feature>
<protein>
    <recommendedName>
        <fullName evidence="2">SUEL-type lectin domain-containing protein</fullName>
    </recommendedName>
</protein>
<reference evidence="3" key="1">
    <citation type="submission" date="2021-01" db="UniProtKB">
        <authorList>
            <consortium name="EnsemblMetazoa"/>
        </authorList>
    </citation>
    <scope>IDENTIFICATION</scope>
</reference>
<accession>A0A7M5VF05</accession>
<dbReference type="InterPro" id="IPR043159">
    <property type="entry name" value="Lectin_gal-bd_sf"/>
</dbReference>
<proteinExistence type="predicted"/>
<dbReference type="CDD" id="cd22827">
    <property type="entry name" value="Gal_Rha_Lectin_SUL-I-like"/>
    <property type="match status" value="2"/>
</dbReference>
<dbReference type="Gene3D" id="2.60.120.200">
    <property type="match status" value="3"/>
</dbReference>
<dbReference type="SUPFAM" id="SSF49899">
    <property type="entry name" value="Concanavalin A-like lectins/glucanases"/>
    <property type="match status" value="3"/>
</dbReference>
<dbReference type="OrthoDB" id="5973951at2759"/>
<dbReference type="FunFam" id="2.60.120.740:FF:000001">
    <property type="entry name" value="Adhesion G protein-coupled receptor L2"/>
    <property type="match status" value="1"/>
</dbReference>
<dbReference type="AlphaFoldDB" id="A0A7M5VF05"/>
<name>A0A7M5VF05_9CNID</name>
<dbReference type="InterPro" id="IPR000922">
    <property type="entry name" value="Lectin_gal-bd_dom"/>
</dbReference>
<dbReference type="GO" id="GO:0030246">
    <property type="term" value="F:carbohydrate binding"/>
    <property type="evidence" value="ECO:0007669"/>
    <property type="project" value="InterPro"/>
</dbReference>
<dbReference type="PROSITE" id="PS50228">
    <property type="entry name" value="SUEL_LECTIN"/>
    <property type="match status" value="2"/>
</dbReference>
<feature type="domain" description="SUEL-type lectin" evidence="2">
    <location>
        <begin position="856"/>
        <end position="944"/>
    </location>
</feature>
<evidence type="ECO:0000259" key="2">
    <source>
        <dbReference type="PROSITE" id="PS50228"/>
    </source>
</evidence>
<dbReference type="PANTHER" id="PTHR46780">
    <property type="entry name" value="PROTEIN EVA-1"/>
    <property type="match status" value="1"/>
</dbReference>
<dbReference type="Gene3D" id="2.60.120.740">
    <property type="match status" value="2"/>
</dbReference>
<evidence type="ECO:0000313" key="3">
    <source>
        <dbReference type="EnsemblMetazoa" id="CLYHEMP009302.1"/>
    </source>
</evidence>
<organism evidence="3 4">
    <name type="scientific">Clytia hemisphaerica</name>
    <dbReference type="NCBI Taxonomy" id="252671"/>
    <lineage>
        <taxon>Eukaryota</taxon>
        <taxon>Metazoa</taxon>
        <taxon>Cnidaria</taxon>
        <taxon>Hydrozoa</taxon>
        <taxon>Hydroidolina</taxon>
        <taxon>Leptothecata</taxon>
        <taxon>Obeliida</taxon>
        <taxon>Clytiidae</taxon>
        <taxon>Clytia</taxon>
    </lineage>
</organism>
<dbReference type="GeneID" id="136812776"/>
<dbReference type="Pfam" id="PF02140">
    <property type="entry name" value="SUEL_Lectin"/>
    <property type="match status" value="2"/>
</dbReference>
<dbReference type="EnsemblMetazoa" id="CLYHEMT009302.1">
    <property type="protein sequence ID" value="CLYHEMP009302.1"/>
    <property type="gene ID" value="CLYHEMG009302"/>
</dbReference>
<dbReference type="InterPro" id="IPR013320">
    <property type="entry name" value="ConA-like_dom_sf"/>
</dbReference>
<evidence type="ECO:0000313" key="4">
    <source>
        <dbReference type="Proteomes" id="UP000594262"/>
    </source>
</evidence>
<dbReference type="Proteomes" id="UP000594262">
    <property type="component" value="Unplaced"/>
</dbReference>
<dbReference type="RefSeq" id="XP_066925401.1">
    <property type="nucleotide sequence ID" value="XM_067069300.1"/>
</dbReference>